<dbReference type="SUPFAM" id="SSF110004">
    <property type="entry name" value="Glycolipid transfer protein, GLTP"/>
    <property type="match status" value="1"/>
</dbReference>
<dbReference type="GO" id="GO:0016020">
    <property type="term" value="C:membrane"/>
    <property type="evidence" value="ECO:0007669"/>
    <property type="project" value="TreeGrafter"/>
</dbReference>
<dbReference type="PANTHER" id="PTHR10219">
    <property type="entry name" value="GLYCOLIPID TRANSFER PROTEIN-RELATED"/>
    <property type="match status" value="1"/>
</dbReference>
<dbReference type="EMBL" id="LSSM01003871">
    <property type="protein sequence ID" value="OMJ16509.1"/>
    <property type="molecule type" value="Genomic_DNA"/>
</dbReference>
<reference evidence="4" key="1">
    <citation type="submission" date="2017-01" db="EMBL/GenBank/DDBJ databases">
        <authorList>
            <person name="Wang Y."/>
            <person name="White M."/>
            <person name="Kvist S."/>
            <person name="Moncalvo J.-M."/>
        </authorList>
    </citation>
    <scope>NUCLEOTIDE SEQUENCE [LARGE SCALE GENOMIC DNA]</scope>
    <source>
        <strain evidence="4">ID-206-W2</strain>
    </source>
</reference>
<keyword evidence="4" id="KW-1185">Reference proteome</keyword>
<dbReference type="GO" id="GO:0005829">
    <property type="term" value="C:cytosol"/>
    <property type="evidence" value="ECO:0007669"/>
    <property type="project" value="TreeGrafter"/>
</dbReference>
<dbReference type="GO" id="GO:1902388">
    <property type="term" value="F:ceramide 1-phosphate transfer activity"/>
    <property type="evidence" value="ECO:0007669"/>
    <property type="project" value="TreeGrafter"/>
</dbReference>
<dbReference type="OrthoDB" id="205255at2759"/>
<dbReference type="FunFam" id="1.10.3520.10:FF:000001">
    <property type="entry name" value="Pleckstrin domain-containing family A member 8"/>
    <property type="match status" value="1"/>
</dbReference>
<protein>
    <submittedName>
        <fullName evidence="3">Pleckstrin homology domain-containing family A member 8</fullName>
    </submittedName>
</protein>
<evidence type="ECO:0000313" key="3">
    <source>
        <dbReference type="EMBL" id="OMJ16509.1"/>
    </source>
</evidence>
<accession>A0A1R1XPF7</accession>
<evidence type="ECO:0000256" key="1">
    <source>
        <dbReference type="ARBA" id="ARBA00022448"/>
    </source>
</evidence>
<proteinExistence type="predicted"/>
<dbReference type="Gene3D" id="1.10.3520.10">
    <property type="entry name" value="Glycolipid transfer protein"/>
    <property type="match status" value="1"/>
</dbReference>
<gene>
    <name evidence="3" type="ORF">AYI69_g7820</name>
</gene>
<evidence type="ECO:0000313" key="4">
    <source>
        <dbReference type="Proteomes" id="UP000187429"/>
    </source>
</evidence>
<dbReference type="PANTHER" id="PTHR10219:SF25">
    <property type="entry name" value="PLECKSTRIN HOMOLOGY DOMAIN-CONTAINING FAMILY A MEMBER 8"/>
    <property type="match status" value="1"/>
</dbReference>
<dbReference type="GO" id="GO:1902387">
    <property type="term" value="F:ceramide 1-phosphate binding"/>
    <property type="evidence" value="ECO:0007669"/>
    <property type="project" value="TreeGrafter"/>
</dbReference>
<comment type="caution">
    <text evidence="3">The sequence shown here is derived from an EMBL/GenBank/DDBJ whole genome shotgun (WGS) entry which is preliminary data.</text>
</comment>
<dbReference type="AlphaFoldDB" id="A0A1R1XPF7"/>
<evidence type="ECO:0000259" key="2">
    <source>
        <dbReference type="Pfam" id="PF08718"/>
    </source>
</evidence>
<feature type="domain" description="Glycolipid transfer protein" evidence="2">
    <location>
        <begin position="24"/>
        <end position="162"/>
    </location>
</feature>
<keyword evidence="1" id="KW-0813">Transport</keyword>
<dbReference type="Proteomes" id="UP000187429">
    <property type="component" value="Unassembled WGS sequence"/>
</dbReference>
<name>A0A1R1XPF7_9FUNG</name>
<dbReference type="InterPro" id="IPR014830">
    <property type="entry name" value="Glycolipid_transfer_prot_dom"/>
</dbReference>
<sequence length="199" mass="22295">MASTPFLEKVPLRFEQVNVREDGIDTVQFLEAAKGVLYMFDELGSTAFAPVKSDISGNIIKVTKKYESDKVRYDTLQKIVLSEAQTKDRTATQGLLWLKRGLDFAATAIVKNLETVGEELSTSFSKAYDETLKQFHSFLIRPVFSLAMRACPKSADFYNKIGGDSQTTKDELLVWAKALKNLIAILDDFYAKGKFDKGL</sequence>
<dbReference type="Pfam" id="PF08718">
    <property type="entry name" value="GLTP"/>
    <property type="match status" value="1"/>
</dbReference>
<organism evidence="3 4">
    <name type="scientific">Smittium culicis</name>
    <dbReference type="NCBI Taxonomy" id="133412"/>
    <lineage>
        <taxon>Eukaryota</taxon>
        <taxon>Fungi</taxon>
        <taxon>Fungi incertae sedis</taxon>
        <taxon>Zoopagomycota</taxon>
        <taxon>Kickxellomycotina</taxon>
        <taxon>Harpellomycetes</taxon>
        <taxon>Harpellales</taxon>
        <taxon>Legeriomycetaceae</taxon>
        <taxon>Smittium</taxon>
    </lineage>
</organism>
<dbReference type="InterPro" id="IPR036497">
    <property type="entry name" value="GLTP_sf"/>
</dbReference>